<evidence type="ECO:0000256" key="3">
    <source>
        <dbReference type="ARBA" id="ARBA00022490"/>
    </source>
</evidence>
<keyword evidence="5" id="KW-0548">Nucleotidyltransferase</keyword>
<dbReference type="EMBL" id="NGJU01000024">
    <property type="protein sequence ID" value="RST92181.1"/>
    <property type="molecule type" value="Genomic_DNA"/>
</dbReference>
<dbReference type="InterPro" id="IPR005849">
    <property type="entry name" value="GalP_Utransf_N"/>
</dbReference>
<dbReference type="PANTHER" id="PTHR39191">
    <property type="entry name" value="GALACTOSE-1-PHOSPHATE URIDYLYLTRANSFERASE"/>
    <property type="match status" value="1"/>
</dbReference>
<evidence type="ECO:0000259" key="8">
    <source>
        <dbReference type="Pfam" id="PF01087"/>
    </source>
</evidence>
<dbReference type="Proteomes" id="UP000287239">
    <property type="component" value="Unassembled WGS sequence"/>
</dbReference>
<comment type="catalytic activity">
    <reaction evidence="1">
        <text>alpha-D-galactose 1-phosphate + UDP-alpha-D-glucose = alpha-D-glucose 1-phosphate + UDP-alpha-D-galactose</text>
        <dbReference type="Rhea" id="RHEA:13989"/>
        <dbReference type="ChEBI" id="CHEBI:58336"/>
        <dbReference type="ChEBI" id="CHEBI:58601"/>
        <dbReference type="ChEBI" id="CHEBI:58885"/>
        <dbReference type="ChEBI" id="CHEBI:66914"/>
        <dbReference type="EC" id="2.7.7.12"/>
    </reaction>
</comment>
<evidence type="ECO:0000256" key="1">
    <source>
        <dbReference type="ARBA" id="ARBA00001107"/>
    </source>
</evidence>
<feature type="domain" description="Galactose-1-phosphate uridyl transferase N-terminal" evidence="8">
    <location>
        <begin position="57"/>
        <end position="141"/>
    </location>
</feature>
<accession>A0A429ZEQ6</accession>
<dbReference type="GO" id="GO:0008108">
    <property type="term" value="F:UDP-glucose:hexose-1-phosphate uridylyltransferase activity"/>
    <property type="evidence" value="ECO:0007669"/>
    <property type="project" value="UniProtKB-EC"/>
</dbReference>
<evidence type="ECO:0000256" key="2">
    <source>
        <dbReference type="ARBA" id="ARBA00004947"/>
    </source>
</evidence>
<reference evidence="9 10" key="1">
    <citation type="submission" date="2017-05" db="EMBL/GenBank/DDBJ databases">
        <title>Vagococcus spp. assemblies.</title>
        <authorList>
            <person name="Gulvik C.A."/>
        </authorList>
    </citation>
    <scope>NUCLEOTIDE SEQUENCE [LARGE SCALE GENOMIC DNA]</scope>
    <source>
        <strain evidence="9 10">NCFB 2777</strain>
    </source>
</reference>
<evidence type="ECO:0000256" key="7">
    <source>
        <dbReference type="ARBA" id="ARBA00023277"/>
    </source>
</evidence>
<sequence length="379" mass="42339">MTNNQMINEFVTLAIQAGGWMELDRLYLTNQLRGLLKVSPETLAVNTTDYLEVSQLIKGLTAVATEQKVISDSLQEQADFAAKLGDFLTPPPSVINALFAEHHAKDPEGATNYFYQLMVDNGYVKVQLADTLVKLSSPQGDFLLNQQPLKERDLEEASAYPQCSLCLENEGYLGSANQGSQANRRGIRMNLAGESWIYHYLEQPKVLEHCAFVMEEHHPLVQDQSYFSKLTDLLEVFPHYYIFSDGRGEHGHYQGGKGLAPITEAQVLRTLELPLFKAVSGEVLVWPVLAIKLSSTNAQQLSQVAFYLSEQWRNFSQAQGQVGSLIRLEDGTYELYLIFKSESCDLIPALGFINDQEEIAELAKTSLSTTEAEQFLASL</sequence>
<dbReference type="GO" id="GO:0006012">
    <property type="term" value="P:galactose metabolic process"/>
    <property type="evidence" value="ECO:0007669"/>
    <property type="project" value="UniProtKB-KW"/>
</dbReference>
<organism evidence="9 10">
    <name type="scientific">Vagococcus salmoninarum</name>
    <dbReference type="NCBI Taxonomy" id="2739"/>
    <lineage>
        <taxon>Bacteria</taxon>
        <taxon>Bacillati</taxon>
        <taxon>Bacillota</taxon>
        <taxon>Bacilli</taxon>
        <taxon>Lactobacillales</taxon>
        <taxon>Enterococcaceae</taxon>
        <taxon>Vagococcus</taxon>
    </lineage>
</organism>
<keyword evidence="4" id="KW-0808">Transferase</keyword>
<dbReference type="PANTHER" id="PTHR39191:SF1">
    <property type="entry name" value="DUF4922 DOMAIN-CONTAINING PROTEIN"/>
    <property type="match status" value="1"/>
</dbReference>
<dbReference type="GeneID" id="98569352"/>
<dbReference type="GO" id="GO:0005737">
    <property type="term" value="C:cytoplasm"/>
    <property type="evidence" value="ECO:0007669"/>
    <property type="project" value="InterPro"/>
</dbReference>
<evidence type="ECO:0000256" key="5">
    <source>
        <dbReference type="ARBA" id="ARBA00022695"/>
    </source>
</evidence>
<name>A0A429ZEQ6_9ENTE</name>
<dbReference type="AlphaFoldDB" id="A0A429ZEQ6"/>
<keyword evidence="3" id="KW-0963">Cytoplasm</keyword>
<dbReference type="RefSeq" id="WP_126782009.1">
    <property type="nucleotide sequence ID" value="NZ_NGJU01000024.1"/>
</dbReference>
<keyword evidence="10" id="KW-1185">Reference proteome</keyword>
<dbReference type="OrthoDB" id="2293at2"/>
<keyword evidence="7" id="KW-0119">Carbohydrate metabolism</keyword>
<proteinExistence type="predicted"/>
<comment type="pathway">
    <text evidence="2">Carbohydrate metabolism; galactose metabolism.</text>
</comment>
<protein>
    <recommendedName>
        <fullName evidence="8">Galactose-1-phosphate uridyl transferase N-terminal domain-containing protein</fullName>
    </recommendedName>
</protein>
<keyword evidence="6" id="KW-0299">Galactose metabolism</keyword>
<evidence type="ECO:0000313" key="9">
    <source>
        <dbReference type="EMBL" id="RST92181.1"/>
    </source>
</evidence>
<evidence type="ECO:0000256" key="4">
    <source>
        <dbReference type="ARBA" id="ARBA00022679"/>
    </source>
</evidence>
<dbReference type="InterPro" id="IPR000766">
    <property type="entry name" value="GalP_uridyl_Trfase_II"/>
</dbReference>
<comment type="caution">
    <text evidence="9">The sequence shown here is derived from an EMBL/GenBank/DDBJ whole genome shotgun (WGS) entry which is preliminary data.</text>
</comment>
<gene>
    <name evidence="9" type="ORF">CBF35_13460</name>
</gene>
<dbReference type="Pfam" id="PF01087">
    <property type="entry name" value="GalP_UDP_transf"/>
    <property type="match status" value="1"/>
</dbReference>
<evidence type="ECO:0000256" key="6">
    <source>
        <dbReference type="ARBA" id="ARBA00023144"/>
    </source>
</evidence>
<evidence type="ECO:0000313" key="10">
    <source>
        <dbReference type="Proteomes" id="UP000287239"/>
    </source>
</evidence>